<proteinExistence type="predicted"/>
<dbReference type="WBParaSite" id="GPLIN_000256700">
    <property type="protein sequence ID" value="GPLIN_000256700"/>
    <property type="gene ID" value="GPLIN_000256700"/>
</dbReference>
<protein>
    <submittedName>
        <fullName evidence="3">Uncharacterized protein</fullName>
    </submittedName>
</protein>
<evidence type="ECO:0000313" key="2">
    <source>
        <dbReference type="Proteomes" id="UP000050741"/>
    </source>
</evidence>
<accession>A0A183BPN1</accession>
<dbReference type="AlphaFoldDB" id="A0A183BPN1"/>
<reference evidence="2" key="1">
    <citation type="submission" date="2013-12" db="EMBL/GenBank/DDBJ databases">
        <authorList>
            <person name="Aslett M."/>
        </authorList>
    </citation>
    <scope>NUCLEOTIDE SEQUENCE [LARGE SCALE GENOMIC DNA]</scope>
    <source>
        <strain evidence="2">Lindley</strain>
    </source>
</reference>
<evidence type="ECO:0000313" key="3">
    <source>
        <dbReference type="WBParaSite" id="GPLIN_000256700"/>
    </source>
</evidence>
<reference evidence="3" key="3">
    <citation type="submission" date="2016-06" db="UniProtKB">
        <authorList>
            <consortium name="WormBaseParasite"/>
        </authorList>
    </citation>
    <scope>IDENTIFICATION</scope>
</reference>
<dbReference type="Proteomes" id="UP000050741">
    <property type="component" value="Unassembled WGS sequence"/>
</dbReference>
<name>A0A183BPN1_GLOPA</name>
<organism evidence="2 3">
    <name type="scientific">Globodera pallida</name>
    <name type="common">Potato cyst nematode worm</name>
    <name type="synonym">Heterodera pallida</name>
    <dbReference type="NCBI Taxonomy" id="36090"/>
    <lineage>
        <taxon>Eukaryota</taxon>
        <taxon>Metazoa</taxon>
        <taxon>Ecdysozoa</taxon>
        <taxon>Nematoda</taxon>
        <taxon>Chromadorea</taxon>
        <taxon>Rhabditida</taxon>
        <taxon>Tylenchina</taxon>
        <taxon>Tylenchomorpha</taxon>
        <taxon>Tylenchoidea</taxon>
        <taxon>Heteroderidae</taxon>
        <taxon>Heteroderinae</taxon>
        <taxon>Globodera</taxon>
    </lineage>
</organism>
<keyword evidence="2" id="KW-1185">Reference proteome</keyword>
<evidence type="ECO:0000256" key="1">
    <source>
        <dbReference type="SAM" id="MobiDB-lite"/>
    </source>
</evidence>
<sequence length="210" mass="23182">MVGFGAQIALFCRGIIELIAKATGPLRTRAAERAAEELSAILSAQSANLWRQRQQPLPETKTTLPYDKPPPANSSGQLRAVPSVPRADRFPAMPSPLFPAPRPPLPPPIWPSIAFLLHSMFWTNAAVNDNFWSNGPTANDGIFRLAQQRKMGEDRNGQVGGPSSPGEIQIEKRRIAKDKVKKAADRQAVNDQPTLKRQKMALFRPYDLPD</sequence>
<reference evidence="2" key="2">
    <citation type="submission" date="2014-05" db="EMBL/GenBank/DDBJ databases">
        <title>The genome and life-stage specific transcriptomes of Globodera pallida elucidate key aspects of plant parasitism by a cyst nematode.</title>
        <authorList>
            <person name="Cotton J.A."/>
            <person name="Lilley C.J."/>
            <person name="Jones L.M."/>
            <person name="Kikuchi T."/>
            <person name="Reid A.J."/>
            <person name="Thorpe P."/>
            <person name="Tsai I.J."/>
            <person name="Beasley H."/>
            <person name="Blok V."/>
            <person name="Cock P.J.A."/>
            <person name="Van den Akker S.E."/>
            <person name="Holroyd N."/>
            <person name="Hunt M."/>
            <person name="Mantelin S."/>
            <person name="Naghra H."/>
            <person name="Pain A."/>
            <person name="Palomares-Rius J.E."/>
            <person name="Zarowiecki M."/>
            <person name="Berriman M."/>
            <person name="Jones J.T."/>
            <person name="Urwin P.E."/>
        </authorList>
    </citation>
    <scope>NUCLEOTIDE SEQUENCE [LARGE SCALE GENOMIC DNA]</scope>
    <source>
        <strain evidence="2">Lindley</strain>
    </source>
</reference>
<feature type="region of interest" description="Disordered" evidence="1">
    <location>
        <begin position="58"/>
        <end position="79"/>
    </location>
</feature>
<feature type="region of interest" description="Disordered" evidence="1">
    <location>
        <begin position="177"/>
        <end position="210"/>
    </location>
</feature>